<name>A0A8S1VQA6_PAROT</name>
<organism evidence="2 3">
    <name type="scientific">Paramecium octaurelia</name>
    <dbReference type="NCBI Taxonomy" id="43137"/>
    <lineage>
        <taxon>Eukaryota</taxon>
        <taxon>Sar</taxon>
        <taxon>Alveolata</taxon>
        <taxon>Ciliophora</taxon>
        <taxon>Intramacronucleata</taxon>
        <taxon>Oligohymenophorea</taxon>
        <taxon>Peniculida</taxon>
        <taxon>Parameciidae</taxon>
        <taxon>Paramecium</taxon>
    </lineage>
</organism>
<sequence>MNKLKNNVIRSIPNLHQEMKLEQSKILSAIKPNELQEPKTAKYMELDLKNKINFSIRENITSLSSERQQPKKIKKIDGKVATIVELIKQDLLPMLNIQNDRIEKLERRIRAKNESEADSDLRKSSLISDKKSNSVVENEVQNLSVSVDEIKKNLSHLDNFVKYQFIKRKCQGSEVQNDTKNKTAISQIQAKLNTEIIQQKIETQQTTKQIQEYITVQLQEIKEWINKISIEQQKEIEVKLNLMETQFYQFLYQPLEVLRQIQTNQGNVQSKIKEFESIFNSNIFQSQIQNSQEFTNCCKQNHNNKKTIKINCGHFYHEGCLETQIQEDLKEQRTICCKECHHQIKLNKIQQIKVSKEIQDQIYKEQIKQLMRSSKLDIIQCLKCGFLCVKDQSWQDQETNCVQCT</sequence>
<dbReference type="OMA" id="NLHQEMK"/>
<dbReference type="OrthoDB" id="307648at2759"/>
<evidence type="ECO:0008006" key="4">
    <source>
        <dbReference type="Google" id="ProtNLM"/>
    </source>
</evidence>
<protein>
    <recommendedName>
        <fullName evidence="4">RING-type domain-containing protein</fullName>
    </recommendedName>
</protein>
<dbReference type="EMBL" id="CAJJDP010000072">
    <property type="protein sequence ID" value="CAD8179674.1"/>
    <property type="molecule type" value="Genomic_DNA"/>
</dbReference>
<evidence type="ECO:0000256" key="1">
    <source>
        <dbReference type="SAM" id="Coils"/>
    </source>
</evidence>
<dbReference type="Proteomes" id="UP000683925">
    <property type="component" value="Unassembled WGS sequence"/>
</dbReference>
<gene>
    <name evidence="2" type="ORF">POCTA_138.1.T0730138</name>
</gene>
<keyword evidence="1" id="KW-0175">Coiled coil</keyword>
<evidence type="ECO:0000313" key="3">
    <source>
        <dbReference type="Proteomes" id="UP000683925"/>
    </source>
</evidence>
<proteinExistence type="predicted"/>
<reference evidence="2" key="1">
    <citation type="submission" date="2021-01" db="EMBL/GenBank/DDBJ databases">
        <authorList>
            <consortium name="Genoscope - CEA"/>
            <person name="William W."/>
        </authorList>
    </citation>
    <scope>NUCLEOTIDE SEQUENCE</scope>
</reference>
<evidence type="ECO:0000313" key="2">
    <source>
        <dbReference type="EMBL" id="CAD8179674.1"/>
    </source>
</evidence>
<accession>A0A8S1VQA6</accession>
<comment type="caution">
    <text evidence="2">The sequence shown here is derived from an EMBL/GenBank/DDBJ whole genome shotgun (WGS) entry which is preliminary data.</text>
</comment>
<dbReference type="AlphaFoldDB" id="A0A8S1VQA6"/>
<feature type="coiled-coil region" evidence="1">
    <location>
        <begin position="95"/>
        <end position="153"/>
    </location>
</feature>
<keyword evidence="3" id="KW-1185">Reference proteome</keyword>